<accession>A0A846ZNG8</accession>
<evidence type="ECO:0000256" key="1">
    <source>
        <dbReference type="SAM" id="Phobius"/>
    </source>
</evidence>
<dbReference type="EMBL" id="JAAZQD010000003">
    <property type="protein sequence ID" value="NKZ39118.1"/>
    <property type="molecule type" value="Genomic_DNA"/>
</dbReference>
<dbReference type="Pfam" id="PF07301">
    <property type="entry name" value="DUF1453"/>
    <property type="match status" value="1"/>
</dbReference>
<comment type="caution">
    <text evidence="2">The sequence shown here is derived from an EMBL/GenBank/DDBJ whole genome shotgun (WGS) entry which is preliminary data.</text>
</comment>
<keyword evidence="1" id="KW-0812">Transmembrane</keyword>
<reference evidence="2 3" key="1">
    <citation type="journal article" date="2017" name="Int. J. Syst. Evol. Microbiol.">
        <title>Oleiagrimonas citrea sp. nov., a marine bacterium isolated from tidal flat sediment and emended description of the genus Oleiagrimonas Fang et al. 2015 and Oleiagrimonas soli.</title>
        <authorList>
            <person name="Yang S.H."/>
            <person name="Seo H.S."/>
            <person name="Seong C.N."/>
            <person name="Kwon K.K."/>
        </authorList>
    </citation>
    <scope>NUCLEOTIDE SEQUENCE [LARGE SCALE GENOMIC DNA]</scope>
    <source>
        <strain evidence="2 3">MEBiC09124</strain>
    </source>
</reference>
<feature type="transmembrane region" description="Helical" evidence="1">
    <location>
        <begin position="95"/>
        <end position="118"/>
    </location>
</feature>
<organism evidence="2 3">
    <name type="scientific">Oleiagrimonas citrea</name>
    <dbReference type="NCBI Taxonomy" id="1665687"/>
    <lineage>
        <taxon>Bacteria</taxon>
        <taxon>Pseudomonadati</taxon>
        <taxon>Pseudomonadota</taxon>
        <taxon>Gammaproteobacteria</taxon>
        <taxon>Lysobacterales</taxon>
        <taxon>Rhodanobacteraceae</taxon>
        <taxon>Oleiagrimonas</taxon>
    </lineage>
</organism>
<feature type="transmembrane region" description="Helical" evidence="1">
    <location>
        <begin position="138"/>
        <end position="159"/>
    </location>
</feature>
<keyword evidence="1" id="KW-1133">Transmembrane helix</keyword>
<keyword evidence="1" id="KW-0472">Membrane</keyword>
<name>A0A846ZNG8_9GAMM</name>
<protein>
    <submittedName>
        <fullName evidence="2">DUF1453 domain-containing protein</fullName>
    </submittedName>
</protein>
<feature type="transmembrane region" description="Helical" evidence="1">
    <location>
        <begin position="32"/>
        <end position="50"/>
    </location>
</feature>
<evidence type="ECO:0000313" key="3">
    <source>
        <dbReference type="Proteomes" id="UP000541636"/>
    </source>
</evidence>
<dbReference type="Proteomes" id="UP000541636">
    <property type="component" value="Unassembled WGS sequence"/>
</dbReference>
<dbReference type="AlphaFoldDB" id="A0A846ZNG8"/>
<dbReference type="InterPro" id="IPR058247">
    <property type="entry name" value="DUF1453"/>
</dbReference>
<feature type="transmembrane region" description="Helical" evidence="1">
    <location>
        <begin position="56"/>
        <end position="75"/>
    </location>
</feature>
<sequence>MTYAMAVPLVALLIWRRISRQFGRQPVRRKRMLARIAILAVLAALLGLSGLRDLHLLEGLVGGVALGAVVGLVGLRLTTWTVDPQRGDCYIPNRWIGALLTAVLLGRLSWRFIVVWPQVEDSARAAGMTPIQHASTPLTLLVFGLLVGYYIVYYSGLLMHHRRFLRERSTRRNEAAPMPEPPA</sequence>
<evidence type="ECO:0000313" key="2">
    <source>
        <dbReference type="EMBL" id="NKZ39118.1"/>
    </source>
</evidence>
<gene>
    <name evidence="2" type="ORF">HF690_09160</name>
</gene>
<keyword evidence="3" id="KW-1185">Reference proteome</keyword>
<proteinExistence type="predicted"/>